<proteinExistence type="predicted"/>
<reference evidence="3 4" key="1">
    <citation type="submission" date="2019-02" db="EMBL/GenBank/DDBJ databases">
        <title>Deep-cultivation of Planctomycetes and their phenomic and genomic characterization uncovers novel biology.</title>
        <authorList>
            <person name="Wiegand S."/>
            <person name="Jogler M."/>
            <person name="Boedeker C."/>
            <person name="Pinto D."/>
            <person name="Vollmers J."/>
            <person name="Rivas-Marin E."/>
            <person name="Kohn T."/>
            <person name="Peeters S.H."/>
            <person name="Heuer A."/>
            <person name="Rast P."/>
            <person name="Oberbeckmann S."/>
            <person name="Bunk B."/>
            <person name="Jeske O."/>
            <person name="Meyerdierks A."/>
            <person name="Storesund J.E."/>
            <person name="Kallscheuer N."/>
            <person name="Luecker S."/>
            <person name="Lage O.M."/>
            <person name="Pohl T."/>
            <person name="Merkel B.J."/>
            <person name="Hornburger P."/>
            <person name="Mueller R.-W."/>
            <person name="Bruemmer F."/>
            <person name="Labrenz M."/>
            <person name="Spormann A.M."/>
            <person name="Op den Camp H."/>
            <person name="Overmann J."/>
            <person name="Amann R."/>
            <person name="Jetten M.S.M."/>
            <person name="Mascher T."/>
            <person name="Medema M.H."/>
            <person name="Devos D.P."/>
            <person name="Kaster A.-K."/>
            <person name="Ovreas L."/>
            <person name="Rohde M."/>
            <person name="Galperin M.Y."/>
            <person name="Jogler C."/>
        </authorList>
    </citation>
    <scope>NUCLEOTIDE SEQUENCE [LARGE SCALE GENOMIC DNA]</scope>
    <source>
        <strain evidence="3 4">Mal52</strain>
    </source>
</reference>
<sequence length="199" mass="22475">MNQEHQQPAAADDRVRELRERLLSETTGVIRRRRYYRRAGMFAACVGCYLAGLLTVTLMADGASPETAREVVDHEITAPNATIEDDIATETVSVTAPVVAVKTGSDAEFQDEPQDQQRPSNTLQHKPRKKKSRFLSLRDLGDQYLLEQQDPAGAARCYQMALRFATEDEVNQQSDEGTWLFRALKLDHHWETDDARNQG</sequence>
<keyword evidence="2" id="KW-0812">Transmembrane</keyword>
<evidence type="ECO:0000313" key="3">
    <source>
        <dbReference type="EMBL" id="QDU45007.1"/>
    </source>
</evidence>
<dbReference type="EMBL" id="CP036276">
    <property type="protein sequence ID" value="QDU45007.1"/>
    <property type="molecule type" value="Genomic_DNA"/>
</dbReference>
<keyword evidence="4" id="KW-1185">Reference proteome</keyword>
<gene>
    <name evidence="3" type="ORF">Mal52_34950</name>
</gene>
<organism evidence="3 4">
    <name type="scientific">Symmachiella dynata</name>
    <dbReference type="NCBI Taxonomy" id="2527995"/>
    <lineage>
        <taxon>Bacteria</taxon>
        <taxon>Pseudomonadati</taxon>
        <taxon>Planctomycetota</taxon>
        <taxon>Planctomycetia</taxon>
        <taxon>Planctomycetales</taxon>
        <taxon>Planctomycetaceae</taxon>
        <taxon>Symmachiella</taxon>
    </lineage>
</organism>
<feature type="transmembrane region" description="Helical" evidence="2">
    <location>
        <begin position="39"/>
        <end position="60"/>
    </location>
</feature>
<accession>A0A517ZR97</accession>
<keyword evidence="2" id="KW-0472">Membrane</keyword>
<evidence type="ECO:0000256" key="1">
    <source>
        <dbReference type="SAM" id="MobiDB-lite"/>
    </source>
</evidence>
<name>A0A517ZR97_9PLAN</name>
<dbReference type="RefSeq" id="WP_145377308.1">
    <property type="nucleotide sequence ID" value="NZ_CP036276.1"/>
</dbReference>
<evidence type="ECO:0000313" key="4">
    <source>
        <dbReference type="Proteomes" id="UP000319383"/>
    </source>
</evidence>
<dbReference type="Proteomes" id="UP000319383">
    <property type="component" value="Chromosome"/>
</dbReference>
<dbReference type="AlphaFoldDB" id="A0A517ZR97"/>
<dbReference type="KEGG" id="sdyn:Mal52_34950"/>
<keyword evidence="2" id="KW-1133">Transmembrane helix</keyword>
<feature type="region of interest" description="Disordered" evidence="1">
    <location>
        <begin position="106"/>
        <end position="131"/>
    </location>
</feature>
<protein>
    <submittedName>
        <fullName evidence="3">Uncharacterized protein</fullName>
    </submittedName>
</protein>
<evidence type="ECO:0000256" key="2">
    <source>
        <dbReference type="SAM" id="Phobius"/>
    </source>
</evidence>